<dbReference type="InterPro" id="IPR010400">
    <property type="entry name" value="PITH_dom"/>
</dbReference>
<protein>
    <recommendedName>
        <fullName evidence="3">PITH domain-containing protein</fullName>
    </recommendedName>
</protein>
<evidence type="ECO:0000256" key="2">
    <source>
        <dbReference type="SAM" id="MobiDB-lite"/>
    </source>
</evidence>
<dbReference type="InterPro" id="IPR008979">
    <property type="entry name" value="Galactose-bd-like_sf"/>
</dbReference>
<accession>A0A7S1EKZ3</accession>
<dbReference type="AlphaFoldDB" id="A0A7S1EKZ3"/>
<dbReference type="SUPFAM" id="SSF49785">
    <property type="entry name" value="Galactose-binding domain-like"/>
    <property type="match status" value="1"/>
</dbReference>
<evidence type="ECO:0000313" key="4">
    <source>
        <dbReference type="EMBL" id="CAD8978239.1"/>
    </source>
</evidence>
<dbReference type="GO" id="GO:0005737">
    <property type="term" value="C:cytoplasm"/>
    <property type="evidence" value="ECO:0007669"/>
    <property type="project" value="UniProtKB-ARBA"/>
</dbReference>
<proteinExistence type="inferred from homology"/>
<dbReference type="Pfam" id="PF06201">
    <property type="entry name" value="PITH"/>
    <property type="match status" value="2"/>
</dbReference>
<feature type="domain" description="PITH" evidence="3">
    <location>
        <begin position="31"/>
        <end position="248"/>
    </location>
</feature>
<dbReference type="InterPro" id="IPR037047">
    <property type="entry name" value="PITH_dom_sf"/>
</dbReference>
<sequence length="266" mass="29395">MDGGDGHGHGGHGHGHGHSHDHGHDCVAEHKELQEHHEERWLYDCIDTANIRALNADPAHNALGAIKPYDKRRDTDTWLESDADEQLIITIPFTGTVRLKSFSLGSGAGEQGPLKVKFLVRDDVDFDNVEDLPVTQEFELPRDNPVDAEHPVRVAKFNRCTNSRPIASRRTTSTPSRVRPASPTTPPAIKGRRGRGADGCFSRRVRALTVFVDTNHGGDTTRINYFALKGIFSHLKTEPVVAEYEIKPMPGDVRNRLETMGGAMGM</sequence>
<dbReference type="PANTHER" id="PTHR12175:SF1">
    <property type="entry name" value="PITH DOMAIN-CONTAINING PROTEIN 1"/>
    <property type="match status" value="1"/>
</dbReference>
<dbReference type="PANTHER" id="PTHR12175">
    <property type="entry name" value="AD039 HT014 THIOREDOXIN FAMILY TRP26"/>
    <property type="match status" value="1"/>
</dbReference>
<dbReference type="InterPro" id="IPR045099">
    <property type="entry name" value="PITH1-like"/>
</dbReference>
<comment type="similarity">
    <text evidence="1">Belongs to the PITHD1 family.</text>
</comment>
<feature type="region of interest" description="Disordered" evidence="2">
    <location>
        <begin position="166"/>
        <end position="196"/>
    </location>
</feature>
<dbReference type="EMBL" id="HBFX01048653">
    <property type="protein sequence ID" value="CAD8978239.1"/>
    <property type="molecule type" value="Transcribed_RNA"/>
</dbReference>
<reference evidence="4" key="1">
    <citation type="submission" date="2021-01" db="EMBL/GenBank/DDBJ databases">
        <authorList>
            <person name="Corre E."/>
            <person name="Pelletier E."/>
            <person name="Niang G."/>
            <person name="Scheremetjew M."/>
            <person name="Finn R."/>
            <person name="Kale V."/>
            <person name="Holt S."/>
            <person name="Cochrane G."/>
            <person name="Meng A."/>
            <person name="Brown T."/>
            <person name="Cohen L."/>
        </authorList>
    </citation>
    <scope>NUCLEOTIDE SEQUENCE</scope>
    <source>
        <strain evidence="4">CCMP644</strain>
    </source>
</reference>
<name>A0A7S1EKZ3_HEMAN</name>
<dbReference type="PROSITE" id="PS51532">
    <property type="entry name" value="PITH"/>
    <property type="match status" value="1"/>
</dbReference>
<gene>
    <name evidence="4" type="ORF">HAND00432_LOCUS29247</name>
</gene>
<organism evidence="4">
    <name type="scientific">Hemiselmis andersenii</name>
    <name type="common">Cryptophyte alga</name>
    <dbReference type="NCBI Taxonomy" id="464988"/>
    <lineage>
        <taxon>Eukaryota</taxon>
        <taxon>Cryptophyceae</taxon>
        <taxon>Cryptomonadales</taxon>
        <taxon>Hemiselmidaceae</taxon>
        <taxon>Hemiselmis</taxon>
    </lineage>
</organism>
<evidence type="ECO:0000259" key="3">
    <source>
        <dbReference type="PROSITE" id="PS51532"/>
    </source>
</evidence>
<dbReference type="Gene3D" id="2.60.120.470">
    <property type="entry name" value="PITH domain"/>
    <property type="match status" value="1"/>
</dbReference>
<feature type="region of interest" description="Disordered" evidence="2">
    <location>
        <begin position="1"/>
        <end position="24"/>
    </location>
</feature>
<feature type="compositionally biased region" description="Low complexity" evidence="2">
    <location>
        <begin position="166"/>
        <end position="182"/>
    </location>
</feature>
<evidence type="ECO:0000256" key="1">
    <source>
        <dbReference type="ARBA" id="ARBA00025788"/>
    </source>
</evidence>